<dbReference type="GO" id="GO:0016020">
    <property type="term" value="C:membrane"/>
    <property type="evidence" value="ECO:0007669"/>
    <property type="project" value="UniProtKB-SubCell"/>
</dbReference>
<proteinExistence type="inferred from homology"/>
<dbReference type="OrthoDB" id="2370124at2"/>
<dbReference type="AlphaFoldDB" id="A0A5R9F428"/>
<name>A0A5R9F428_9BACL</name>
<keyword evidence="7" id="KW-0449">Lipoprotein</keyword>
<dbReference type="Pfam" id="PF05504">
    <property type="entry name" value="Spore_GerAC"/>
    <property type="match status" value="1"/>
</dbReference>
<comment type="caution">
    <text evidence="10">The sequence shown here is derived from an EMBL/GenBank/DDBJ whole genome shotgun (WGS) entry which is preliminary data.</text>
</comment>
<keyword evidence="4" id="KW-0732">Signal</keyword>
<reference evidence="10 11" key="1">
    <citation type="submission" date="2019-04" db="EMBL/GenBank/DDBJ databases">
        <title>Bacillus caeni sp. nov., a bacterium isolated from mangrove sediment.</title>
        <authorList>
            <person name="Huang H."/>
            <person name="Mo K."/>
            <person name="Hu Y."/>
        </authorList>
    </citation>
    <scope>NUCLEOTIDE SEQUENCE [LARGE SCALE GENOMIC DNA]</scope>
    <source>
        <strain evidence="10 11">HB172195</strain>
    </source>
</reference>
<feature type="domain" description="Spore germination protein N-terminal" evidence="9">
    <location>
        <begin position="21"/>
        <end position="192"/>
    </location>
</feature>
<protein>
    <submittedName>
        <fullName evidence="10">Ger(X)C family spore germination protein</fullName>
    </submittedName>
</protein>
<keyword evidence="6" id="KW-0564">Palmitate</keyword>
<dbReference type="Gene3D" id="3.30.300.210">
    <property type="entry name" value="Nutrient germinant receptor protein C, domain 3"/>
    <property type="match status" value="1"/>
</dbReference>
<evidence type="ECO:0000259" key="9">
    <source>
        <dbReference type="Pfam" id="PF25198"/>
    </source>
</evidence>
<dbReference type="InterPro" id="IPR008844">
    <property type="entry name" value="Spore_GerAC-like"/>
</dbReference>
<dbReference type="InterPro" id="IPR046953">
    <property type="entry name" value="Spore_GerAC-like_C"/>
</dbReference>
<evidence type="ECO:0000256" key="6">
    <source>
        <dbReference type="ARBA" id="ARBA00023139"/>
    </source>
</evidence>
<keyword evidence="5" id="KW-0472">Membrane</keyword>
<comment type="similarity">
    <text evidence="2">Belongs to the GerABKC lipoprotein family.</text>
</comment>
<dbReference type="RefSeq" id="WP_138129300.1">
    <property type="nucleotide sequence ID" value="NZ_SWLG01000026.1"/>
</dbReference>
<accession>A0A5R9F428</accession>
<keyword evidence="11" id="KW-1185">Reference proteome</keyword>
<evidence type="ECO:0000313" key="10">
    <source>
        <dbReference type="EMBL" id="TLS35224.1"/>
    </source>
</evidence>
<evidence type="ECO:0000256" key="7">
    <source>
        <dbReference type="ARBA" id="ARBA00023288"/>
    </source>
</evidence>
<evidence type="ECO:0000313" key="11">
    <source>
        <dbReference type="Proteomes" id="UP000308230"/>
    </source>
</evidence>
<comment type="subcellular location">
    <subcellularLocation>
        <location evidence="1">Membrane</location>
        <topology evidence="1">Lipid-anchor</topology>
    </subcellularLocation>
</comment>
<dbReference type="Pfam" id="PF25198">
    <property type="entry name" value="Spore_GerAC_N"/>
    <property type="match status" value="1"/>
</dbReference>
<evidence type="ECO:0000259" key="8">
    <source>
        <dbReference type="Pfam" id="PF05504"/>
    </source>
</evidence>
<gene>
    <name evidence="10" type="ORF">FCL54_21745</name>
</gene>
<dbReference type="EMBL" id="SWLG01000026">
    <property type="protein sequence ID" value="TLS35224.1"/>
    <property type="molecule type" value="Genomic_DNA"/>
</dbReference>
<evidence type="ECO:0000256" key="3">
    <source>
        <dbReference type="ARBA" id="ARBA00022544"/>
    </source>
</evidence>
<dbReference type="InterPro" id="IPR057336">
    <property type="entry name" value="GerAC_N"/>
</dbReference>
<evidence type="ECO:0000256" key="5">
    <source>
        <dbReference type="ARBA" id="ARBA00023136"/>
    </source>
</evidence>
<evidence type="ECO:0000256" key="2">
    <source>
        <dbReference type="ARBA" id="ARBA00007886"/>
    </source>
</evidence>
<keyword evidence="3" id="KW-0309">Germination</keyword>
<dbReference type="PANTHER" id="PTHR35789">
    <property type="entry name" value="SPORE GERMINATION PROTEIN B3"/>
    <property type="match status" value="1"/>
</dbReference>
<evidence type="ECO:0000256" key="4">
    <source>
        <dbReference type="ARBA" id="ARBA00022729"/>
    </source>
</evidence>
<dbReference type="GO" id="GO:0009847">
    <property type="term" value="P:spore germination"/>
    <property type="evidence" value="ECO:0007669"/>
    <property type="project" value="InterPro"/>
</dbReference>
<dbReference type="InterPro" id="IPR038501">
    <property type="entry name" value="Spore_GerAC_C_sf"/>
</dbReference>
<feature type="domain" description="Spore germination GerAC-like C-terminal" evidence="8">
    <location>
        <begin position="201"/>
        <end position="369"/>
    </location>
</feature>
<sequence length="372" mass="41525">MKKLMLIFLTISIVLLTGCWDQKLLKDARLVYGSAFDLAEDGRIHTTAAIRTLQRIGPSGGGKPVNELVTAEGDTVRETRMKMDEKVSGTFSAEKNRIFLLGEDLAKQDIYSVFDILYRTPESNLSASVGIVNGKASDILKMSKKGETLISEYTYELIESAVQHTTVPHENIQSICTLMFDPGRDFVLPLLDKRDNEVAVDGVGLIHGRKYTGHKLSNEQAGLFLLLDDNYGKTARFVKKVNKGQKPDINNYVTVNVMNSKRKLDVQAKGRNVKVSIGLQLNLTVNEYPLDTLAKKTTIKDLDKKLSEKFTNEAKEVVSKLQEANCDALGIGRNLIAFHNETWKQLDWEKDYPTITIIPKIHVNILGSGIIQ</sequence>
<dbReference type="PROSITE" id="PS51257">
    <property type="entry name" value="PROKAR_LIPOPROTEIN"/>
    <property type="match status" value="1"/>
</dbReference>
<dbReference type="NCBIfam" id="TIGR02887">
    <property type="entry name" value="spore_ger_x_C"/>
    <property type="match status" value="1"/>
</dbReference>
<dbReference type="PANTHER" id="PTHR35789:SF1">
    <property type="entry name" value="SPORE GERMINATION PROTEIN B3"/>
    <property type="match status" value="1"/>
</dbReference>
<evidence type="ECO:0000256" key="1">
    <source>
        <dbReference type="ARBA" id="ARBA00004635"/>
    </source>
</evidence>
<dbReference type="Proteomes" id="UP000308230">
    <property type="component" value="Unassembled WGS sequence"/>
</dbReference>
<organism evidence="10 11">
    <name type="scientific">Exobacillus caeni</name>
    <dbReference type="NCBI Taxonomy" id="2574798"/>
    <lineage>
        <taxon>Bacteria</taxon>
        <taxon>Bacillati</taxon>
        <taxon>Bacillota</taxon>
        <taxon>Bacilli</taxon>
        <taxon>Bacillales</taxon>
        <taxon>Guptibacillaceae</taxon>
        <taxon>Exobacillus</taxon>
    </lineage>
</organism>